<keyword evidence="5 12" id="KW-0436">Ligase</keyword>
<dbReference type="InParanoid" id="F2UBS1"/>
<evidence type="ECO:0000256" key="2">
    <source>
        <dbReference type="ARBA" id="ARBA00005594"/>
    </source>
</evidence>
<dbReference type="InterPro" id="IPR009080">
    <property type="entry name" value="tRNAsynth_Ia_anticodon-bd"/>
</dbReference>
<dbReference type="InterPro" id="IPR023586">
    <property type="entry name" value="Ile-tRNA-ligase_type2"/>
</dbReference>
<dbReference type="GeneID" id="16074077"/>
<evidence type="ECO:0000256" key="11">
    <source>
        <dbReference type="ARBA" id="ARBA00048359"/>
    </source>
</evidence>
<dbReference type="InterPro" id="IPR009008">
    <property type="entry name" value="Val/Leu/Ile-tRNA-synth_edit"/>
</dbReference>
<organism evidence="17">
    <name type="scientific">Salpingoeca rosetta (strain ATCC 50818 / BSB-021)</name>
    <dbReference type="NCBI Taxonomy" id="946362"/>
    <lineage>
        <taxon>Eukaryota</taxon>
        <taxon>Choanoflagellata</taxon>
        <taxon>Craspedida</taxon>
        <taxon>Salpingoecidae</taxon>
        <taxon>Salpingoeca</taxon>
    </lineage>
</organism>
<evidence type="ECO:0000256" key="4">
    <source>
        <dbReference type="ARBA" id="ARBA00022490"/>
    </source>
</evidence>
<dbReference type="RefSeq" id="XP_004993500.1">
    <property type="nucleotide sequence ID" value="XM_004993443.1"/>
</dbReference>
<dbReference type="NCBIfam" id="TIGR00392">
    <property type="entry name" value="ileS"/>
    <property type="match status" value="1"/>
</dbReference>
<dbReference type="STRING" id="946362.F2UBS1"/>
<dbReference type="SUPFAM" id="SSF52374">
    <property type="entry name" value="Nucleotidylyl transferase"/>
    <property type="match status" value="1"/>
</dbReference>
<evidence type="ECO:0000256" key="12">
    <source>
        <dbReference type="RuleBase" id="RU363035"/>
    </source>
</evidence>
<evidence type="ECO:0000256" key="1">
    <source>
        <dbReference type="ARBA" id="ARBA00004496"/>
    </source>
</evidence>
<dbReference type="InterPro" id="IPR033709">
    <property type="entry name" value="Anticodon_Ile_ABEc"/>
</dbReference>
<sequence length="1193" mass="135571">MDNMDTLKAEIDEQAKVLKELDEKRQAALQKLQALEQKYQDATGEPAPSKAARDTTDKDKGGKKGKKGKDKKAAAAGAAGKDQPKKDAQGKGKKGKAAGKGKKGSESEGTGKEMFSFPGEEENILKFWNEKDAFQLSMKFSASKPNVEKFVFFDGPPFATGLPHYGHLLAGTIKDVVTRYAHMRGYHVPRRFGWDCHGLPVEYEIDKEYGIKGPDDVMKMGIATYNDACRAIVMRYSEEWRRTVSRLGRWIDFDNDYKTMYPWFMESVWYVFKQIFDKNLVYRGYKVMPFSTALSTPLSNFEASQDMRDVDDPAVTIAFKQVDGDASFLAWTTTPWTLPSNLALCVHPEFEYVKFRDEKRGENFIALKGRLFGPGGLYTEEQKEDVTILESYKGADLKDMRYEPLFPYFADRKDKAFRVLVDTYVTDDSGTGIVHNAPGHGEDDFRVCTAAGVVTTEDLVCPVDHTGKYTKDVPEMEGMYVKDADKVIIKRMKEEGKLFASARIRHAYPHCWRSGTPLLYLTLPSWFIRVTELNEKLLKNNKSTYWVPNNIRDGRFHKWLENARDWAISRNRYWGTPLPLWVSDDGEEVVCVGSIEELQELSGRDDITDLHRQYVDEVTIPSKQGKGVLRRVSEVFDCWFESGSMPYAQQHYPFEHKEDFEQNFPADFIAEGIDQTRGWFYTLLVIGTCLFDKAPWKNLIVNGLVLASDGRKMSKRLKNYPDPNLVLHEDGADALRLYLITSPAVRAENLRFERKGVQGLIREVFLPWLNAFRFFEQQADRLKASSGQPFLFDDTAKCNTDNPTDRWILAFVQELLEFIHAEMQAYRLYTVVPRLLKFVDNLTNWYVRLNRKRLKGAEGDEDAAIALWALGEVLMTMAKFMAPFTPFFAEWMYQHMKPYIKVSPEAEAQLRTIDGVREDESVHFNLVPDPKPFYEDHSVVRAFEVLKRTIDGGRVLRERNKMPVKYPAMELVVVSTTENVLEDLQSLQTYVTSELNIRKLTLSSDESAYKVKLKAQPDFKTLGSRLKSDIKKVAAAVRQLTHDQLTEYQSTQTIELCGHTLTGTDLVLSYEYAGDDNKYAAQADGDILVLLDVLEYPELVDEGIAREVVSRVQKMRQAAGLSPTDPITVTHKLQGGKKTDDLERVLGSHQSYIAEALSCTFQPASDEADASAVIATEALKIKGASLQVTIFKA</sequence>
<keyword evidence="17" id="KW-1185">Reference proteome</keyword>
<evidence type="ECO:0000313" key="17">
    <source>
        <dbReference type="Proteomes" id="UP000007799"/>
    </source>
</evidence>
<dbReference type="GO" id="GO:0002161">
    <property type="term" value="F:aminoacyl-tRNA deacylase activity"/>
    <property type="evidence" value="ECO:0007669"/>
    <property type="project" value="InterPro"/>
</dbReference>
<evidence type="ECO:0000313" key="16">
    <source>
        <dbReference type="EMBL" id="EGD73937.1"/>
    </source>
</evidence>
<dbReference type="InterPro" id="IPR001412">
    <property type="entry name" value="aa-tRNA-synth_I_CS"/>
</dbReference>
<dbReference type="Proteomes" id="UP000007799">
    <property type="component" value="Unassembled WGS sequence"/>
</dbReference>
<feature type="domain" description="Methionyl/Valyl/Leucyl/Isoleucyl-tRNA synthetase anticodon-binding" evidence="15">
    <location>
        <begin position="805"/>
        <end position="967"/>
    </location>
</feature>
<dbReference type="InterPro" id="IPR013155">
    <property type="entry name" value="M/V/L/I-tRNA-synth_anticd-bd"/>
</dbReference>
<keyword evidence="4" id="KW-0963">Cytoplasm</keyword>
<evidence type="ECO:0000256" key="7">
    <source>
        <dbReference type="ARBA" id="ARBA00022840"/>
    </source>
</evidence>
<dbReference type="EMBL" id="GL832967">
    <property type="protein sequence ID" value="EGD73937.1"/>
    <property type="molecule type" value="Genomic_DNA"/>
</dbReference>
<evidence type="ECO:0000256" key="3">
    <source>
        <dbReference type="ARBA" id="ARBA00013165"/>
    </source>
</evidence>
<evidence type="ECO:0000256" key="13">
    <source>
        <dbReference type="SAM" id="MobiDB-lite"/>
    </source>
</evidence>
<dbReference type="PANTHER" id="PTHR42780:SF1">
    <property type="entry name" value="ISOLEUCINE--TRNA LIGASE, CYTOPLASMIC"/>
    <property type="match status" value="1"/>
</dbReference>
<feature type="region of interest" description="Disordered" evidence="13">
    <location>
        <begin position="39"/>
        <end position="115"/>
    </location>
</feature>
<protein>
    <recommendedName>
        <fullName evidence="3">isoleucine--tRNA ligase</fullName>
        <ecNumber evidence="3">6.1.1.5</ecNumber>
    </recommendedName>
    <alternativeName>
        <fullName evidence="10">Isoleucyl-tRNA synthetase</fullName>
    </alternativeName>
</protein>
<dbReference type="InterPro" id="IPR014729">
    <property type="entry name" value="Rossmann-like_a/b/a_fold"/>
</dbReference>
<dbReference type="HAMAP" id="MF_02003">
    <property type="entry name" value="Ile_tRNA_synth_type2"/>
    <property type="match status" value="1"/>
</dbReference>
<dbReference type="eggNOG" id="KOG0434">
    <property type="taxonomic scope" value="Eukaryota"/>
</dbReference>
<reference evidence="16" key="1">
    <citation type="submission" date="2009-08" db="EMBL/GenBank/DDBJ databases">
        <title>Annotation of Salpingoeca rosetta.</title>
        <authorList>
            <consortium name="The Broad Institute Genome Sequencing Platform"/>
            <person name="Russ C."/>
            <person name="Cuomo C."/>
            <person name="Burger G."/>
            <person name="Gray M.W."/>
            <person name="Holland P.W.H."/>
            <person name="King N."/>
            <person name="Lang F.B.F."/>
            <person name="Roger A.J."/>
            <person name="Ruiz-Trillo I."/>
            <person name="Young S.K."/>
            <person name="Zeng Q."/>
            <person name="Gargeya S."/>
            <person name="Alvarado L."/>
            <person name="Berlin A."/>
            <person name="Chapman S.B."/>
            <person name="Chen Z."/>
            <person name="Freedman E."/>
            <person name="Gellesch M."/>
            <person name="Goldberg J."/>
            <person name="Griggs A."/>
            <person name="Gujja S."/>
            <person name="Heilman E."/>
            <person name="Heiman D."/>
            <person name="Howarth C."/>
            <person name="Mehta T."/>
            <person name="Neiman D."/>
            <person name="Pearson M."/>
            <person name="Roberts A."/>
            <person name="Saif S."/>
            <person name="Shea T."/>
            <person name="Shenoy N."/>
            <person name="Sisk P."/>
            <person name="Stolte C."/>
            <person name="Sykes S."/>
            <person name="White J."/>
            <person name="Yandava C."/>
            <person name="Haas B."/>
            <person name="Nusbaum C."/>
            <person name="Birren B."/>
        </authorList>
    </citation>
    <scope>NUCLEOTIDE SEQUENCE [LARGE SCALE GENOMIC DNA]</scope>
    <source>
        <strain evidence="16">ATCC 50818</strain>
    </source>
</reference>
<dbReference type="FunCoup" id="F2UBS1">
    <property type="interactions" value="1701"/>
</dbReference>
<evidence type="ECO:0000259" key="14">
    <source>
        <dbReference type="Pfam" id="PF00133"/>
    </source>
</evidence>
<dbReference type="GO" id="GO:0004822">
    <property type="term" value="F:isoleucine-tRNA ligase activity"/>
    <property type="evidence" value="ECO:0007669"/>
    <property type="project" value="UniProtKB-EC"/>
</dbReference>
<dbReference type="GO" id="GO:0006428">
    <property type="term" value="P:isoleucyl-tRNA aminoacylation"/>
    <property type="evidence" value="ECO:0007669"/>
    <property type="project" value="InterPro"/>
</dbReference>
<dbReference type="FunFam" id="3.40.50.620:FF:000050">
    <property type="entry name" value="Isoleucyl-tRNA synthetase,cytoplasmic"/>
    <property type="match status" value="1"/>
</dbReference>
<comment type="subcellular location">
    <subcellularLocation>
        <location evidence="1">Cytoplasm</location>
    </subcellularLocation>
</comment>
<dbReference type="EC" id="6.1.1.5" evidence="3"/>
<feature type="compositionally biased region" description="Basic and acidic residues" evidence="13">
    <location>
        <begin position="51"/>
        <end position="62"/>
    </location>
</feature>
<gene>
    <name evidence="16" type="ORF">PTSG_12343</name>
</gene>
<dbReference type="CDD" id="cd07961">
    <property type="entry name" value="Anticodon_Ia_Ile_ABEc"/>
    <property type="match status" value="1"/>
</dbReference>
<dbReference type="PANTHER" id="PTHR42780">
    <property type="entry name" value="SOLEUCYL-TRNA SYNTHETASE"/>
    <property type="match status" value="1"/>
</dbReference>
<dbReference type="InterPro" id="IPR002301">
    <property type="entry name" value="Ile-tRNA-ligase"/>
</dbReference>
<dbReference type="SUPFAM" id="SSF47323">
    <property type="entry name" value="Anticodon-binding domain of a subclass of class I aminoacyl-tRNA synthetases"/>
    <property type="match status" value="1"/>
</dbReference>
<feature type="compositionally biased region" description="Basic residues" evidence="13">
    <location>
        <begin position="91"/>
        <end position="102"/>
    </location>
</feature>
<evidence type="ECO:0000256" key="5">
    <source>
        <dbReference type="ARBA" id="ARBA00022598"/>
    </source>
</evidence>
<dbReference type="OMA" id="LLTYWNT"/>
<comment type="catalytic activity">
    <reaction evidence="11">
        <text>tRNA(Ile) + L-isoleucine + ATP = L-isoleucyl-tRNA(Ile) + AMP + diphosphate</text>
        <dbReference type="Rhea" id="RHEA:11060"/>
        <dbReference type="Rhea" id="RHEA-COMP:9666"/>
        <dbReference type="Rhea" id="RHEA-COMP:9695"/>
        <dbReference type="ChEBI" id="CHEBI:30616"/>
        <dbReference type="ChEBI" id="CHEBI:33019"/>
        <dbReference type="ChEBI" id="CHEBI:58045"/>
        <dbReference type="ChEBI" id="CHEBI:78442"/>
        <dbReference type="ChEBI" id="CHEBI:78528"/>
        <dbReference type="ChEBI" id="CHEBI:456215"/>
        <dbReference type="EC" id="6.1.1.5"/>
    </reaction>
</comment>
<dbReference type="FunFam" id="3.40.50.620:FF:000023">
    <property type="entry name" value="Isoleucyl-tRNA synthetase,cytoplasmic"/>
    <property type="match status" value="1"/>
</dbReference>
<evidence type="ECO:0000256" key="9">
    <source>
        <dbReference type="ARBA" id="ARBA00023146"/>
    </source>
</evidence>
<keyword evidence="8 12" id="KW-0648">Protein biosynthesis</keyword>
<comment type="similarity">
    <text evidence="2 12">Belongs to the class-I aminoacyl-tRNA synthetase family.</text>
</comment>
<evidence type="ECO:0000256" key="6">
    <source>
        <dbReference type="ARBA" id="ARBA00022741"/>
    </source>
</evidence>
<dbReference type="Pfam" id="PF08264">
    <property type="entry name" value="Anticodon_1"/>
    <property type="match status" value="1"/>
</dbReference>
<dbReference type="GO" id="GO:0005524">
    <property type="term" value="F:ATP binding"/>
    <property type="evidence" value="ECO:0007669"/>
    <property type="project" value="UniProtKB-KW"/>
</dbReference>
<keyword evidence="6 12" id="KW-0547">Nucleotide-binding</keyword>
<dbReference type="PROSITE" id="PS00178">
    <property type="entry name" value="AA_TRNA_LIGASE_I"/>
    <property type="match status" value="1"/>
</dbReference>
<accession>F2UBS1</accession>
<dbReference type="OrthoDB" id="1706657at2759"/>
<dbReference type="AlphaFoldDB" id="F2UBS1"/>
<dbReference type="GO" id="GO:0000049">
    <property type="term" value="F:tRNA binding"/>
    <property type="evidence" value="ECO:0007669"/>
    <property type="project" value="InterPro"/>
</dbReference>
<dbReference type="SUPFAM" id="SSF50677">
    <property type="entry name" value="ValRS/IleRS/LeuRS editing domain"/>
    <property type="match status" value="1"/>
</dbReference>
<dbReference type="Gene3D" id="3.40.50.620">
    <property type="entry name" value="HUPs"/>
    <property type="match status" value="2"/>
</dbReference>
<dbReference type="Gene3D" id="1.10.730.10">
    <property type="entry name" value="Isoleucyl-tRNA Synthetase, Domain 1"/>
    <property type="match status" value="1"/>
</dbReference>
<evidence type="ECO:0000259" key="15">
    <source>
        <dbReference type="Pfam" id="PF08264"/>
    </source>
</evidence>
<dbReference type="GO" id="GO:0005737">
    <property type="term" value="C:cytoplasm"/>
    <property type="evidence" value="ECO:0007669"/>
    <property type="project" value="UniProtKB-SubCell"/>
</dbReference>
<name>F2UBS1_SALR5</name>
<evidence type="ECO:0000256" key="8">
    <source>
        <dbReference type="ARBA" id="ARBA00022917"/>
    </source>
</evidence>
<dbReference type="Pfam" id="PF00133">
    <property type="entry name" value="tRNA-synt_1"/>
    <property type="match status" value="1"/>
</dbReference>
<keyword evidence="7 12" id="KW-0067">ATP-binding</keyword>
<proteinExistence type="inferred from homology"/>
<dbReference type="CDD" id="cd00818">
    <property type="entry name" value="IleRS_core"/>
    <property type="match status" value="1"/>
</dbReference>
<dbReference type="PRINTS" id="PR00984">
    <property type="entry name" value="TRNASYNTHILE"/>
</dbReference>
<dbReference type="InterPro" id="IPR002300">
    <property type="entry name" value="aa-tRNA-synth_Ia"/>
</dbReference>
<keyword evidence="9 12" id="KW-0030">Aminoacyl-tRNA synthetase</keyword>
<dbReference type="KEGG" id="sre:PTSG_12343"/>
<dbReference type="Pfam" id="PF19302">
    <property type="entry name" value="DUF5915"/>
    <property type="match status" value="1"/>
</dbReference>
<dbReference type="FunFam" id="1.10.730.10:FF:000004">
    <property type="entry name" value="Isoleucyl-tRNA synthetase, cytoplasmic"/>
    <property type="match status" value="1"/>
</dbReference>
<evidence type="ECO:0000256" key="10">
    <source>
        <dbReference type="ARBA" id="ARBA00032665"/>
    </source>
</evidence>
<feature type="domain" description="Aminoacyl-tRNA synthetase class Ia" evidence="14">
    <location>
        <begin position="124"/>
        <end position="750"/>
    </location>
</feature>